<dbReference type="Proteomes" id="UP000003764">
    <property type="component" value="Unassembled WGS sequence"/>
</dbReference>
<evidence type="ECO:0000313" key="2">
    <source>
        <dbReference type="Proteomes" id="UP000003764"/>
    </source>
</evidence>
<comment type="caution">
    <text evidence="1">The sequence shown here is derived from an EMBL/GenBank/DDBJ whole genome shotgun (WGS) entry which is preliminary data.</text>
</comment>
<accession>A0ABN0A6P5</accession>
<gene>
    <name evidence="1" type="ORF">HMPREF0061_1802</name>
</gene>
<name>A0ABN0A6P5_AERVM</name>
<protein>
    <submittedName>
        <fullName evidence="1">Uncharacterized protein</fullName>
    </submittedName>
</protein>
<proteinExistence type="predicted"/>
<dbReference type="EMBL" id="ADNT01000113">
    <property type="protein sequence ID" value="EFG48851.1"/>
    <property type="molecule type" value="Genomic_DNA"/>
</dbReference>
<keyword evidence="2" id="KW-1185">Reference proteome</keyword>
<sequence length="129" mass="15702">MVRILKKVKIMNDNFNTDLYQDWKMTDEKKGIISKLENKVLQEKDMMPELLSRYDLKERWNMNSRQSVHNITKRPNFPKPVYRFSNGRYPVYLKAEIEIFELKYPMILTQESREKYSNWIAKKNIFSDT</sequence>
<organism evidence="1 2">
    <name type="scientific">Aerococcus viridans (strain ATCC 11563 / DSM 20340 / CCUG 4311 / JCM 20461 / NBRC 12219 / NCTC 8251 / M1)</name>
    <dbReference type="NCBI Taxonomy" id="655812"/>
    <lineage>
        <taxon>Bacteria</taxon>
        <taxon>Bacillati</taxon>
        <taxon>Bacillota</taxon>
        <taxon>Bacilli</taxon>
        <taxon>Lactobacillales</taxon>
        <taxon>Aerococcaceae</taxon>
        <taxon>Aerococcus</taxon>
    </lineage>
</organism>
<reference evidence="1 2" key="1">
    <citation type="submission" date="2010-04" db="EMBL/GenBank/DDBJ databases">
        <authorList>
            <person name="Muzny D."/>
            <person name="Qin X."/>
            <person name="Deng J."/>
            <person name="Jiang H."/>
            <person name="Liu Y."/>
            <person name="Qu J."/>
            <person name="Song X.-Z."/>
            <person name="Zhang L."/>
            <person name="Thornton R."/>
            <person name="Coyle M."/>
            <person name="Francisco L."/>
            <person name="Jackson L."/>
            <person name="Javaid M."/>
            <person name="Korchina V."/>
            <person name="Kovar C."/>
            <person name="Mata R."/>
            <person name="Mathew T."/>
            <person name="Ngo R."/>
            <person name="Nguyen L."/>
            <person name="Nguyen N."/>
            <person name="Okwuonu G."/>
            <person name="Ongeri F."/>
            <person name="Pham C."/>
            <person name="Simmons D."/>
            <person name="Wilczek-Boney K."/>
            <person name="Hale W."/>
            <person name="Jakkamsetti A."/>
            <person name="Pham P."/>
            <person name="Ruth R."/>
            <person name="San Lucas F."/>
            <person name="Warren J."/>
            <person name="Zhang J."/>
            <person name="Zhao Z."/>
            <person name="Zhou C."/>
            <person name="Zhu D."/>
            <person name="Lee S."/>
            <person name="Bess C."/>
            <person name="Blankenburg K."/>
            <person name="Forbes L."/>
            <person name="Fu Q."/>
            <person name="Gubbala S."/>
            <person name="Hirani K."/>
            <person name="Jayaseelan J.C."/>
            <person name="Lara F."/>
            <person name="Munidasa M."/>
            <person name="Palculict T."/>
            <person name="Patil S."/>
            <person name="Pu L.-L."/>
            <person name="Saada N."/>
            <person name="Tang L."/>
            <person name="Weissenberger G."/>
            <person name="Zhu Y."/>
            <person name="Hemphill L."/>
            <person name="Shang Y."/>
            <person name="Youmans B."/>
            <person name="Ayvaz T."/>
            <person name="Ross M."/>
            <person name="Santibanez J."/>
            <person name="Aqrawi P."/>
            <person name="Gross S."/>
            <person name="Joshi V."/>
            <person name="Fowler G."/>
            <person name="Nazareth L."/>
            <person name="Reid J."/>
            <person name="Worley K."/>
            <person name="Petrosino J."/>
            <person name="Highlander S."/>
            <person name="Gibbs R."/>
            <person name="Gibbs R."/>
        </authorList>
    </citation>
    <scope>NUCLEOTIDE SEQUENCE [LARGE SCALE GENOMIC DNA]</scope>
    <source>
        <strain evidence="1 2">ATCC 11563</strain>
    </source>
</reference>
<evidence type="ECO:0000313" key="1">
    <source>
        <dbReference type="EMBL" id="EFG48851.1"/>
    </source>
</evidence>